<dbReference type="InterPro" id="IPR020568">
    <property type="entry name" value="Ribosomal_Su5_D2-typ_SF"/>
</dbReference>
<evidence type="ECO:0000256" key="5">
    <source>
        <dbReference type="ARBA" id="ARBA00022801"/>
    </source>
</evidence>
<evidence type="ECO:0000256" key="1">
    <source>
        <dbReference type="ARBA" id="ARBA00002663"/>
    </source>
</evidence>
<dbReference type="PANTHER" id="PTHR33992">
    <property type="entry name" value="RIBONUCLEASE P PROTEIN COMPONENT"/>
    <property type="match status" value="1"/>
</dbReference>
<dbReference type="GO" id="GO:0000049">
    <property type="term" value="F:tRNA binding"/>
    <property type="evidence" value="ECO:0007669"/>
    <property type="project" value="UniProtKB-UniRule"/>
</dbReference>
<evidence type="ECO:0000256" key="2">
    <source>
        <dbReference type="ARBA" id="ARBA00022694"/>
    </source>
</evidence>
<reference evidence="9" key="1">
    <citation type="submission" date="2024-07" db="EMBL/GenBank/DDBJ databases">
        <authorList>
            <person name="Kim Y.J."/>
            <person name="Jeong J.Y."/>
        </authorList>
    </citation>
    <scope>NUCLEOTIDE SEQUENCE</scope>
    <source>
        <strain evidence="9">GIHE-MW2</strain>
    </source>
</reference>
<dbReference type="AlphaFoldDB" id="A0AAU8JMY4"/>
<evidence type="ECO:0000313" key="9">
    <source>
        <dbReference type="EMBL" id="XCM40153.1"/>
    </source>
</evidence>
<dbReference type="GO" id="GO:0030677">
    <property type="term" value="C:ribonuclease P complex"/>
    <property type="evidence" value="ECO:0007669"/>
    <property type="project" value="TreeGrafter"/>
</dbReference>
<proteinExistence type="inferred from homology"/>
<dbReference type="EMBL" id="CP159837">
    <property type="protein sequence ID" value="XCM40153.1"/>
    <property type="molecule type" value="Genomic_DNA"/>
</dbReference>
<evidence type="ECO:0000256" key="4">
    <source>
        <dbReference type="ARBA" id="ARBA00022759"/>
    </source>
</evidence>
<dbReference type="Gene3D" id="3.30.230.10">
    <property type="match status" value="1"/>
</dbReference>
<dbReference type="SUPFAM" id="SSF54211">
    <property type="entry name" value="Ribosomal protein S5 domain 2-like"/>
    <property type="match status" value="1"/>
</dbReference>
<dbReference type="InterPro" id="IPR014721">
    <property type="entry name" value="Ribsml_uS5_D2-typ_fold_subgr"/>
</dbReference>
<evidence type="ECO:0000256" key="6">
    <source>
        <dbReference type="ARBA" id="ARBA00022884"/>
    </source>
</evidence>
<sequence length="136" mass="15275">MLPKVNRLKHRHDFTAVYKSGTRRSDGTLTLIAKKRTNGFTKDVPSSSPNLSNGSYICVVPTRIGISVSQKVSKTAVVRNRIKRQIRAAWRSLLSQVAEGWDIVVVVQPPARQCNYRQFLQKLKQLMAQVEGLNGN</sequence>
<keyword evidence="3 7" id="KW-0540">Nuclease</keyword>
<comment type="similarity">
    <text evidence="7">Belongs to the RnpA family.</text>
</comment>
<dbReference type="EC" id="3.1.26.5" evidence="7 8"/>
<dbReference type="HAMAP" id="MF_00227">
    <property type="entry name" value="RNase_P"/>
    <property type="match status" value="1"/>
</dbReference>
<dbReference type="RefSeq" id="WP_054465055.1">
    <property type="nucleotide sequence ID" value="NZ_CP159837.1"/>
</dbReference>
<dbReference type="GO" id="GO:0042781">
    <property type="term" value="F:3'-tRNA processing endoribonuclease activity"/>
    <property type="evidence" value="ECO:0007669"/>
    <property type="project" value="TreeGrafter"/>
</dbReference>
<keyword evidence="2 7" id="KW-0819">tRNA processing</keyword>
<keyword evidence="6 7" id="KW-0694">RNA-binding</keyword>
<dbReference type="Pfam" id="PF00825">
    <property type="entry name" value="Ribonuclease_P"/>
    <property type="match status" value="1"/>
</dbReference>
<evidence type="ECO:0000256" key="7">
    <source>
        <dbReference type="HAMAP-Rule" id="MF_00227"/>
    </source>
</evidence>
<dbReference type="PROSITE" id="PS00648">
    <property type="entry name" value="RIBONUCLEASE_P"/>
    <property type="match status" value="1"/>
</dbReference>
<protein>
    <recommendedName>
        <fullName evidence="7 8">Ribonuclease P protein component</fullName>
        <shortName evidence="7">RNase P protein</shortName>
        <shortName evidence="7">RNaseP protein</shortName>
        <ecNumber evidence="7 8">3.1.26.5</ecNumber>
    </recommendedName>
    <alternativeName>
        <fullName evidence="7">Protein C5</fullName>
    </alternativeName>
</protein>
<comment type="function">
    <text evidence="1 7">RNaseP catalyzes the removal of the 5'-leader sequence from pre-tRNA to produce the mature 5'-terminus. It can also cleave other RNA substrates such as 4.5S RNA. The protein component plays an auxiliary but essential role in vivo by binding to the 5'-leader sequence and broadening the substrate specificity of the ribozyme.</text>
</comment>
<comment type="subunit">
    <text evidence="7">Consists of a catalytic RNA component (M1 or rnpB) and a protein subunit.</text>
</comment>
<dbReference type="InterPro" id="IPR000100">
    <property type="entry name" value="RNase_P"/>
</dbReference>
<evidence type="ECO:0000256" key="8">
    <source>
        <dbReference type="NCBIfam" id="TIGR00188"/>
    </source>
</evidence>
<comment type="catalytic activity">
    <reaction evidence="7">
        <text>Endonucleolytic cleavage of RNA, removing 5'-extranucleotides from tRNA precursor.</text>
        <dbReference type="EC" id="3.1.26.5"/>
    </reaction>
</comment>
<dbReference type="GO" id="GO:0001682">
    <property type="term" value="P:tRNA 5'-leader removal"/>
    <property type="evidence" value="ECO:0007669"/>
    <property type="project" value="UniProtKB-UniRule"/>
</dbReference>
<dbReference type="InterPro" id="IPR020539">
    <property type="entry name" value="RNase_P_CS"/>
</dbReference>
<dbReference type="NCBIfam" id="TIGR00188">
    <property type="entry name" value="rnpA"/>
    <property type="match status" value="1"/>
</dbReference>
<dbReference type="GO" id="GO:0004526">
    <property type="term" value="F:ribonuclease P activity"/>
    <property type="evidence" value="ECO:0007669"/>
    <property type="project" value="UniProtKB-UniRule"/>
</dbReference>
<name>A0AAU8JMY4_9CYAN</name>
<organism evidence="9">
    <name type="scientific">Planktothricoides raciborskii GIHE-MW2</name>
    <dbReference type="NCBI Taxonomy" id="2792601"/>
    <lineage>
        <taxon>Bacteria</taxon>
        <taxon>Bacillati</taxon>
        <taxon>Cyanobacteriota</taxon>
        <taxon>Cyanophyceae</taxon>
        <taxon>Oscillatoriophycideae</taxon>
        <taxon>Oscillatoriales</taxon>
        <taxon>Oscillatoriaceae</taxon>
        <taxon>Planktothricoides</taxon>
    </lineage>
</organism>
<keyword evidence="4 7" id="KW-0255">Endonuclease</keyword>
<accession>A0AAU8JMY4</accession>
<evidence type="ECO:0000256" key="3">
    <source>
        <dbReference type="ARBA" id="ARBA00022722"/>
    </source>
</evidence>
<gene>
    <name evidence="7 9" type="primary">rnpA</name>
    <name evidence="9" type="ORF">ABWT76_002869</name>
</gene>
<keyword evidence="5 7" id="KW-0378">Hydrolase</keyword>
<dbReference type="PANTHER" id="PTHR33992:SF1">
    <property type="entry name" value="RIBONUCLEASE P PROTEIN COMPONENT"/>
    <property type="match status" value="1"/>
</dbReference>